<feature type="domain" description="Metalloprotease TldD/E C-terminal" evidence="2">
    <location>
        <begin position="2"/>
        <end position="183"/>
    </location>
</feature>
<gene>
    <name evidence="3" type="ORF">CWATWH0402_450</name>
</gene>
<evidence type="ECO:0000259" key="2">
    <source>
        <dbReference type="Pfam" id="PF19289"/>
    </source>
</evidence>
<sequence>MTAWDEGRSDKAFGTIDMDDEGMPTQRTLLIENGILKNFIADRTGSIRTGHPRTGSGRRQSYAYAAASRMRNTYIAEGNFSVDDIFASVDKGIYCKQMGGGSVGPTGEFNFSVSEAYLIENGKVTKPLKGATLIGTAKDIMNEISMCSQDLGLAPGFCGSVSGSVYVTVGQPHLKVDKITVGGR</sequence>
<comment type="caution">
    <text evidence="3">The sequence shown here is derived from an EMBL/GenBank/DDBJ whole genome shotgun (WGS) entry which is preliminary data.</text>
</comment>
<evidence type="ECO:0000256" key="1">
    <source>
        <dbReference type="ARBA" id="ARBA00005836"/>
    </source>
</evidence>
<dbReference type="GO" id="GO:0006508">
    <property type="term" value="P:proteolysis"/>
    <property type="evidence" value="ECO:0007669"/>
    <property type="project" value="InterPro"/>
</dbReference>
<dbReference type="InterPro" id="IPR045569">
    <property type="entry name" value="Metalloprtase-TldD/E_C"/>
</dbReference>
<dbReference type="InterPro" id="IPR051463">
    <property type="entry name" value="Peptidase_U62_metallo"/>
</dbReference>
<proteinExistence type="inferred from homology"/>
<dbReference type="PANTHER" id="PTHR30624:SF4">
    <property type="entry name" value="METALLOPROTEASE TLDD"/>
    <property type="match status" value="1"/>
</dbReference>
<organism evidence="3 4">
    <name type="scientific">Crocosphaera watsonii WH 0402</name>
    <dbReference type="NCBI Taxonomy" id="1284629"/>
    <lineage>
        <taxon>Bacteria</taxon>
        <taxon>Bacillati</taxon>
        <taxon>Cyanobacteriota</taxon>
        <taxon>Cyanophyceae</taxon>
        <taxon>Oscillatoriophycideae</taxon>
        <taxon>Chroococcales</taxon>
        <taxon>Aphanothecaceae</taxon>
        <taxon>Crocosphaera</taxon>
    </lineage>
</organism>
<reference evidence="3 4" key="2">
    <citation type="submission" date="2013-09" db="EMBL/GenBank/DDBJ databases">
        <title>Whole genome comparison of six Crocosphaera watsonii strains with differing phenotypes.</title>
        <authorList>
            <person name="Bench S.R."/>
            <person name="Heller P."/>
            <person name="Frank I."/>
            <person name="Arciniega M."/>
            <person name="Shilova I.N."/>
            <person name="Zehr J.P."/>
        </authorList>
    </citation>
    <scope>NUCLEOTIDE SEQUENCE [LARGE SCALE GENOMIC DNA]</scope>
    <source>
        <strain evidence="3 4">WH 0402</strain>
    </source>
</reference>
<dbReference type="GO" id="GO:0008237">
    <property type="term" value="F:metallopeptidase activity"/>
    <property type="evidence" value="ECO:0007669"/>
    <property type="project" value="InterPro"/>
</dbReference>
<dbReference type="SUPFAM" id="SSF111283">
    <property type="entry name" value="Putative modulator of DNA gyrase, PmbA/TldD"/>
    <property type="match status" value="1"/>
</dbReference>
<name>T2JLS3_CROWT</name>
<dbReference type="Proteomes" id="UP000018130">
    <property type="component" value="Unassembled WGS sequence"/>
</dbReference>
<dbReference type="GO" id="GO:0005829">
    <property type="term" value="C:cytosol"/>
    <property type="evidence" value="ECO:0007669"/>
    <property type="project" value="TreeGrafter"/>
</dbReference>
<dbReference type="InterPro" id="IPR036059">
    <property type="entry name" value="TldD/PmbA_sf"/>
</dbReference>
<reference evidence="3 4" key="1">
    <citation type="submission" date="2013-01" db="EMBL/GenBank/DDBJ databases">
        <authorList>
            <person name="Bench S."/>
        </authorList>
    </citation>
    <scope>NUCLEOTIDE SEQUENCE [LARGE SCALE GENOMIC DNA]</scope>
    <source>
        <strain evidence="3 4">WH 0402</strain>
    </source>
</reference>
<evidence type="ECO:0000313" key="4">
    <source>
        <dbReference type="Proteomes" id="UP000018130"/>
    </source>
</evidence>
<comment type="similarity">
    <text evidence="1">Belongs to the peptidase U62 family.</text>
</comment>
<dbReference type="Pfam" id="PF19289">
    <property type="entry name" value="PmbA_TldD_3rd"/>
    <property type="match status" value="1"/>
</dbReference>
<accession>T2JLS3</accession>
<evidence type="ECO:0000313" key="3">
    <source>
        <dbReference type="EMBL" id="CCQ65999.1"/>
    </source>
</evidence>
<dbReference type="AlphaFoldDB" id="T2JLS3"/>
<protein>
    <submittedName>
        <fullName evidence="3">TldD protein, part of proposed TldE/TldD proteolytic complex (PMID 12029038)</fullName>
    </submittedName>
</protein>
<dbReference type="PANTHER" id="PTHR30624">
    <property type="entry name" value="UNCHARACTERIZED PROTEIN TLDD AND PMBA"/>
    <property type="match status" value="1"/>
</dbReference>
<dbReference type="EMBL" id="CAQN01000314">
    <property type="protein sequence ID" value="CCQ65999.1"/>
    <property type="molecule type" value="Genomic_DNA"/>
</dbReference>